<proteinExistence type="predicted"/>
<evidence type="ECO:0000313" key="1">
    <source>
        <dbReference type="EMBL" id="GAA1919142.1"/>
    </source>
</evidence>
<evidence type="ECO:0000313" key="2">
    <source>
        <dbReference type="Proteomes" id="UP001501612"/>
    </source>
</evidence>
<accession>A0ABP5APL3</accession>
<dbReference type="NCBIfam" id="NF047719">
    <property type="entry name" value="SCO6745_fam_HTH"/>
    <property type="match status" value="1"/>
</dbReference>
<dbReference type="InterPro" id="IPR054058">
    <property type="entry name" value="HTH_67"/>
</dbReference>
<comment type="caution">
    <text evidence="1">The sequence shown here is derived from an EMBL/GenBank/DDBJ whole genome shotgun (WGS) entry which is preliminary data.</text>
</comment>
<dbReference type="RefSeq" id="WP_344006839.1">
    <property type="nucleotide sequence ID" value="NZ_BAAAMY010000004.1"/>
</dbReference>
<gene>
    <name evidence="1" type="ORF">GCM10009737_20840</name>
</gene>
<keyword evidence="2" id="KW-1185">Reference proteome</keyword>
<evidence type="ECO:0008006" key="3">
    <source>
        <dbReference type="Google" id="ProtNLM"/>
    </source>
</evidence>
<sequence length="282" mass="30269">MTPTRTFWRAYEPLHAVSYFQPAFREDMAARGLTGGWNDYFAARSAPLGPVPPAVVTALFFGFAPVRVERALPKVWGRIDPQVALDSRLETASRVLAPAAATVDRADLADAVAALERAAEDASYDGRALGAAWASVPRPDDLLARLWLATAALREHRGDGHVLACVHAGLTGLTAGITHVASGAVDREVLQGSRGWTDEEWEAGLEDLAARGLVEGGTLTEAGRALRDEVEAHTDRLAEQTLDTLSRTADVDRVVGTLRTMSRDVVDRGDVGMPNPMGLERP</sequence>
<protein>
    <recommendedName>
        <fullName evidence="3">SalK</fullName>
    </recommendedName>
</protein>
<organism evidence="1 2">
    <name type="scientific">Nocardioides lentus</name>
    <dbReference type="NCBI Taxonomy" id="338077"/>
    <lineage>
        <taxon>Bacteria</taxon>
        <taxon>Bacillati</taxon>
        <taxon>Actinomycetota</taxon>
        <taxon>Actinomycetes</taxon>
        <taxon>Propionibacteriales</taxon>
        <taxon>Nocardioidaceae</taxon>
        <taxon>Nocardioides</taxon>
    </lineage>
</organism>
<name>A0ABP5APL3_9ACTN</name>
<dbReference type="Proteomes" id="UP001501612">
    <property type="component" value="Unassembled WGS sequence"/>
</dbReference>
<reference evidence="2" key="1">
    <citation type="journal article" date="2019" name="Int. J. Syst. Evol. Microbiol.">
        <title>The Global Catalogue of Microorganisms (GCM) 10K type strain sequencing project: providing services to taxonomists for standard genome sequencing and annotation.</title>
        <authorList>
            <consortium name="The Broad Institute Genomics Platform"/>
            <consortium name="The Broad Institute Genome Sequencing Center for Infectious Disease"/>
            <person name="Wu L."/>
            <person name="Ma J."/>
        </authorList>
    </citation>
    <scope>NUCLEOTIDE SEQUENCE [LARGE SCALE GENOMIC DNA]</scope>
    <source>
        <strain evidence="2">JCM 14046</strain>
    </source>
</reference>
<dbReference type="EMBL" id="BAAAMY010000004">
    <property type="protein sequence ID" value="GAA1919142.1"/>
    <property type="molecule type" value="Genomic_DNA"/>
</dbReference>
<dbReference type="Pfam" id="PF21863">
    <property type="entry name" value="HTH_67"/>
    <property type="match status" value="1"/>
</dbReference>